<feature type="non-terminal residue" evidence="2">
    <location>
        <position position="286"/>
    </location>
</feature>
<evidence type="ECO:0000313" key="3">
    <source>
        <dbReference type="Proteomes" id="UP000276133"/>
    </source>
</evidence>
<feature type="region of interest" description="Disordered" evidence="1">
    <location>
        <begin position="206"/>
        <end position="231"/>
    </location>
</feature>
<organism evidence="2 3">
    <name type="scientific">Brachionus plicatilis</name>
    <name type="common">Marine rotifer</name>
    <name type="synonym">Brachionus muelleri</name>
    <dbReference type="NCBI Taxonomy" id="10195"/>
    <lineage>
        <taxon>Eukaryota</taxon>
        <taxon>Metazoa</taxon>
        <taxon>Spiralia</taxon>
        <taxon>Gnathifera</taxon>
        <taxon>Rotifera</taxon>
        <taxon>Eurotatoria</taxon>
        <taxon>Monogononta</taxon>
        <taxon>Pseudotrocha</taxon>
        <taxon>Ploima</taxon>
        <taxon>Brachionidae</taxon>
        <taxon>Brachionus</taxon>
    </lineage>
</organism>
<accession>A0A3M7RAA1</accession>
<protein>
    <submittedName>
        <fullName evidence="2">WD repeat-containing 81-like</fullName>
    </submittedName>
</protein>
<proteinExistence type="predicted"/>
<dbReference type="InterPro" id="IPR052651">
    <property type="entry name" value="WDR81"/>
</dbReference>
<feature type="non-terminal residue" evidence="2">
    <location>
        <position position="1"/>
    </location>
</feature>
<evidence type="ECO:0000313" key="2">
    <source>
        <dbReference type="EMBL" id="RNA20175.1"/>
    </source>
</evidence>
<dbReference type="GO" id="GO:0035973">
    <property type="term" value="P:aggrephagy"/>
    <property type="evidence" value="ECO:0007669"/>
    <property type="project" value="TreeGrafter"/>
</dbReference>
<comment type="caution">
    <text evidence="2">The sequence shown here is derived from an EMBL/GenBank/DDBJ whole genome shotgun (WGS) entry which is preliminary data.</text>
</comment>
<dbReference type="PANTHER" id="PTHR44662:SF1">
    <property type="entry name" value="WD REPEAT-CONTAINING PROTEIN 81"/>
    <property type="match status" value="1"/>
</dbReference>
<reference evidence="2 3" key="1">
    <citation type="journal article" date="2018" name="Sci. Rep.">
        <title>Genomic signatures of local adaptation to the degree of environmental predictability in rotifers.</title>
        <authorList>
            <person name="Franch-Gras L."/>
            <person name="Hahn C."/>
            <person name="Garcia-Roger E.M."/>
            <person name="Carmona M.J."/>
            <person name="Serra M."/>
            <person name="Gomez A."/>
        </authorList>
    </citation>
    <scope>NUCLEOTIDE SEQUENCE [LARGE SCALE GENOMIC DNA]</scope>
    <source>
        <strain evidence="2">HYR1</strain>
    </source>
</reference>
<dbReference type="Proteomes" id="UP000276133">
    <property type="component" value="Unassembled WGS sequence"/>
</dbReference>
<dbReference type="GO" id="GO:0005739">
    <property type="term" value="C:mitochondrion"/>
    <property type="evidence" value="ECO:0007669"/>
    <property type="project" value="TreeGrafter"/>
</dbReference>
<name>A0A3M7RAA1_BRAPC</name>
<dbReference type="STRING" id="10195.A0A3M7RAA1"/>
<dbReference type="GO" id="GO:0035014">
    <property type="term" value="F:phosphatidylinositol 3-kinase regulator activity"/>
    <property type="evidence" value="ECO:0007669"/>
    <property type="project" value="TreeGrafter"/>
</dbReference>
<dbReference type="PANTHER" id="PTHR44662">
    <property type="entry name" value="WD REPEAT-CONTAINING PROTEIN 81"/>
    <property type="match status" value="1"/>
</dbReference>
<dbReference type="EMBL" id="REGN01003908">
    <property type="protein sequence ID" value="RNA20175.1"/>
    <property type="molecule type" value="Genomic_DNA"/>
</dbReference>
<evidence type="ECO:0000256" key="1">
    <source>
        <dbReference type="SAM" id="MobiDB-lite"/>
    </source>
</evidence>
<dbReference type="AlphaFoldDB" id="A0A3M7RAA1"/>
<gene>
    <name evidence="2" type="ORF">BpHYR1_007221</name>
</gene>
<sequence>VSACTNRLSSRLEASLLAGLVLVNFSMNYLDLKLLMDELGYVISQILIPVIKLYSNMKLKFPNGYLMRQALAFKTLDIILILSLRIGLEQTRILMKEALKFFFDSFSQVRFNIMNPSVFPSKPIQIKSESKFTSKASFLKPRVSIMSFNQRGSKQELASKDLLASDEDDYLKVSVDLSNNSVGKGIELSSSGTKFRTQSFGLLSLNNEDDSDQPSNTESHENAFENSTSSFGSNEEMINTFTCELAHTAYLGICRLTSGNYIDNILSNGDLIHKMCLLNEQASKQS</sequence>
<keyword evidence="3" id="KW-1185">Reference proteome</keyword>